<keyword evidence="3" id="KW-1185">Reference proteome</keyword>
<evidence type="ECO:0000313" key="3">
    <source>
        <dbReference type="Proteomes" id="UP000299102"/>
    </source>
</evidence>
<evidence type="ECO:0008006" key="4">
    <source>
        <dbReference type="Google" id="ProtNLM"/>
    </source>
</evidence>
<sequence>MLTKLAYRNTSRNDSRDEMKIVKRSKRIDLRRYLPPDLWHSVLSEPGSELRLQRGRDEDSQDERDRNWGHSDVDIGYNYYYWCMIIHPRPPRCRRVYGNGGRQSPTCVGPASEGLSIPSPKIKTLRNDAPQPQAVHPPGLYRLLEMTRHSEMTVNSEWYTTICLPEVFEEIRKNNRQRRIILHHANASCHTSAETRFLEGQKIELTGHPPHNLIWRAEGLKPQKLPAVTTTAVTSAGQRPGPTS</sequence>
<dbReference type="Gene3D" id="3.30.420.10">
    <property type="entry name" value="Ribonuclease H-like superfamily/Ribonuclease H"/>
    <property type="match status" value="1"/>
</dbReference>
<feature type="region of interest" description="Disordered" evidence="1">
    <location>
        <begin position="49"/>
        <end position="68"/>
    </location>
</feature>
<dbReference type="AlphaFoldDB" id="A0A4C1WAF9"/>
<dbReference type="GO" id="GO:0003676">
    <property type="term" value="F:nucleic acid binding"/>
    <property type="evidence" value="ECO:0007669"/>
    <property type="project" value="InterPro"/>
</dbReference>
<dbReference type="OrthoDB" id="10017160at2759"/>
<reference evidence="2 3" key="1">
    <citation type="journal article" date="2019" name="Commun. Biol.">
        <title>The bagworm genome reveals a unique fibroin gene that provides high tensile strength.</title>
        <authorList>
            <person name="Kono N."/>
            <person name="Nakamura H."/>
            <person name="Ohtoshi R."/>
            <person name="Tomita M."/>
            <person name="Numata K."/>
            <person name="Arakawa K."/>
        </authorList>
    </citation>
    <scope>NUCLEOTIDE SEQUENCE [LARGE SCALE GENOMIC DNA]</scope>
</reference>
<comment type="caution">
    <text evidence="2">The sequence shown here is derived from an EMBL/GenBank/DDBJ whole genome shotgun (WGS) entry which is preliminary data.</text>
</comment>
<organism evidence="2 3">
    <name type="scientific">Eumeta variegata</name>
    <name type="common">Bagworm moth</name>
    <name type="synonym">Eumeta japonica</name>
    <dbReference type="NCBI Taxonomy" id="151549"/>
    <lineage>
        <taxon>Eukaryota</taxon>
        <taxon>Metazoa</taxon>
        <taxon>Ecdysozoa</taxon>
        <taxon>Arthropoda</taxon>
        <taxon>Hexapoda</taxon>
        <taxon>Insecta</taxon>
        <taxon>Pterygota</taxon>
        <taxon>Neoptera</taxon>
        <taxon>Endopterygota</taxon>
        <taxon>Lepidoptera</taxon>
        <taxon>Glossata</taxon>
        <taxon>Ditrysia</taxon>
        <taxon>Tineoidea</taxon>
        <taxon>Psychidae</taxon>
        <taxon>Oiketicinae</taxon>
        <taxon>Eumeta</taxon>
    </lineage>
</organism>
<protein>
    <recommendedName>
        <fullName evidence="4">Mariner Mos1 transposase</fullName>
    </recommendedName>
</protein>
<proteinExistence type="predicted"/>
<dbReference type="Proteomes" id="UP000299102">
    <property type="component" value="Unassembled WGS sequence"/>
</dbReference>
<feature type="compositionally biased region" description="Basic and acidic residues" evidence="1">
    <location>
        <begin position="51"/>
        <end position="68"/>
    </location>
</feature>
<evidence type="ECO:0000256" key="1">
    <source>
        <dbReference type="SAM" id="MobiDB-lite"/>
    </source>
</evidence>
<dbReference type="InterPro" id="IPR036397">
    <property type="entry name" value="RNaseH_sf"/>
</dbReference>
<name>A0A4C1WAF9_EUMVA</name>
<dbReference type="EMBL" id="BGZK01000522">
    <property type="protein sequence ID" value="GBP48376.1"/>
    <property type="molecule type" value="Genomic_DNA"/>
</dbReference>
<evidence type="ECO:0000313" key="2">
    <source>
        <dbReference type="EMBL" id="GBP48376.1"/>
    </source>
</evidence>
<accession>A0A4C1WAF9</accession>
<gene>
    <name evidence="2" type="ORF">EVAR_96414_1</name>
</gene>